<feature type="transmembrane region" description="Helical" evidence="17">
    <location>
        <begin position="267"/>
        <end position="287"/>
    </location>
</feature>
<dbReference type="EMBL" id="BACD03000033">
    <property type="protein sequence ID" value="GAO50450.1"/>
    <property type="molecule type" value="Genomic_DNA"/>
</dbReference>
<dbReference type="InterPro" id="IPR013057">
    <property type="entry name" value="AA_transpt_TM"/>
</dbReference>
<feature type="transmembrane region" description="Helical" evidence="17">
    <location>
        <begin position="85"/>
        <end position="109"/>
    </location>
</feature>
<comment type="subunit">
    <text evidence="4">Homotetramer.</text>
</comment>
<feature type="transmembrane region" description="Helical" evidence="17">
    <location>
        <begin position="234"/>
        <end position="255"/>
    </location>
</feature>
<dbReference type="Pfam" id="PF01490">
    <property type="entry name" value="Aa_trans"/>
    <property type="match status" value="1"/>
</dbReference>
<dbReference type="AlphaFoldDB" id="A0A0E9NM15"/>
<feature type="domain" description="Amino acid transporter transmembrane" evidence="18">
    <location>
        <begin position="46"/>
        <end position="326"/>
    </location>
</feature>
<evidence type="ECO:0000256" key="4">
    <source>
        <dbReference type="ARBA" id="ARBA00011881"/>
    </source>
</evidence>
<dbReference type="Proteomes" id="UP000033140">
    <property type="component" value="Unassembled WGS sequence"/>
</dbReference>
<evidence type="ECO:0000256" key="14">
    <source>
        <dbReference type="ARBA" id="ARBA00023080"/>
    </source>
</evidence>
<evidence type="ECO:0000256" key="13">
    <source>
        <dbReference type="ARBA" id="ARBA00022989"/>
    </source>
</evidence>
<keyword evidence="11" id="KW-0067">ATP-binding</keyword>
<dbReference type="Pfam" id="PF06437">
    <property type="entry name" value="ISN1"/>
    <property type="match status" value="1"/>
</dbReference>
<evidence type="ECO:0000313" key="19">
    <source>
        <dbReference type="EMBL" id="GAO50450.1"/>
    </source>
</evidence>
<keyword evidence="12" id="KW-0460">Magnesium</keyword>
<comment type="caution">
    <text evidence="19">The sequence shown here is derived from an EMBL/GenBank/DDBJ whole genome shotgun (WGS) entry which is preliminary data.</text>
</comment>
<evidence type="ECO:0000256" key="6">
    <source>
        <dbReference type="ARBA" id="ARBA00015544"/>
    </source>
</evidence>
<comment type="subcellular location">
    <subcellularLocation>
        <location evidence="2">Membrane</location>
    </subcellularLocation>
</comment>
<dbReference type="GO" id="GO:0009117">
    <property type="term" value="P:nucleotide metabolic process"/>
    <property type="evidence" value="ECO:0007669"/>
    <property type="project" value="UniProtKB-KW"/>
</dbReference>
<name>A0A0E9NM15_SAICN</name>
<evidence type="ECO:0000256" key="1">
    <source>
        <dbReference type="ARBA" id="ARBA00001946"/>
    </source>
</evidence>
<keyword evidence="8" id="KW-0479">Metal-binding</keyword>
<organism evidence="19 20">
    <name type="scientific">Saitoella complicata (strain BCRC 22490 / CBS 7301 / JCM 7358 / NBRC 10748 / NRRL Y-17804)</name>
    <dbReference type="NCBI Taxonomy" id="698492"/>
    <lineage>
        <taxon>Eukaryota</taxon>
        <taxon>Fungi</taxon>
        <taxon>Dikarya</taxon>
        <taxon>Ascomycota</taxon>
        <taxon>Taphrinomycotina</taxon>
        <taxon>Taphrinomycotina incertae sedis</taxon>
        <taxon>Saitoella</taxon>
    </lineage>
</organism>
<reference evidence="19 20" key="3">
    <citation type="journal article" date="2015" name="Genome Announc.">
        <title>Draft Genome Sequence of the Archiascomycetous Yeast Saitoella complicata.</title>
        <authorList>
            <person name="Yamauchi K."/>
            <person name="Kondo S."/>
            <person name="Hamamoto M."/>
            <person name="Takahashi Y."/>
            <person name="Ogura Y."/>
            <person name="Hayashi T."/>
            <person name="Nishida H."/>
        </authorList>
    </citation>
    <scope>NUCLEOTIDE SEQUENCE [LARGE SCALE GENOMIC DNA]</scope>
    <source>
        <strain evidence="19 20">NRRL Y-17804</strain>
    </source>
</reference>
<keyword evidence="7 17" id="KW-0812">Transmembrane</keyword>
<dbReference type="GO" id="GO:0016020">
    <property type="term" value="C:membrane"/>
    <property type="evidence" value="ECO:0007669"/>
    <property type="project" value="UniProtKB-SubCell"/>
</dbReference>
<evidence type="ECO:0000256" key="8">
    <source>
        <dbReference type="ARBA" id="ARBA00022723"/>
    </source>
</evidence>
<dbReference type="SUPFAM" id="SSF56784">
    <property type="entry name" value="HAD-like"/>
    <property type="match status" value="1"/>
</dbReference>
<dbReference type="GO" id="GO:0008253">
    <property type="term" value="F:5'-nucleotidase activity"/>
    <property type="evidence" value="ECO:0007669"/>
    <property type="project" value="InterPro"/>
</dbReference>
<comment type="cofactor">
    <cofactor evidence="1">
        <name>Mg(2+)</name>
        <dbReference type="ChEBI" id="CHEBI:18420"/>
    </cofactor>
</comment>
<evidence type="ECO:0000256" key="17">
    <source>
        <dbReference type="SAM" id="Phobius"/>
    </source>
</evidence>
<evidence type="ECO:0000256" key="7">
    <source>
        <dbReference type="ARBA" id="ARBA00022692"/>
    </source>
</evidence>
<feature type="transmembrane region" description="Helical" evidence="17">
    <location>
        <begin position="6"/>
        <end position="26"/>
    </location>
</feature>
<keyword evidence="9" id="KW-0547">Nucleotide-binding</keyword>
<comment type="catalytic activity">
    <reaction evidence="16">
        <text>IMP + H2O = inosine + phosphate</text>
        <dbReference type="Rhea" id="RHEA:27718"/>
        <dbReference type="ChEBI" id="CHEBI:15377"/>
        <dbReference type="ChEBI" id="CHEBI:17596"/>
        <dbReference type="ChEBI" id="CHEBI:43474"/>
        <dbReference type="ChEBI" id="CHEBI:58053"/>
        <dbReference type="EC" id="3.1.3.99"/>
    </reaction>
</comment>
<dbReference type="STRING" id="698492.A0A0E9NM15"/>
<comment type="similarity">
    <text evidence="3">Belongs to the ISN1 family.</text>
</comment>
<keyword evidence="14" id="KW-0546">Nucleotide metabolism</keyword>
<dbReference type="GO" id="GO:0005524">
    <property type="term" value="F:ATP binding"/>
    <property type="evidence" value="ECO:0007669"/>
    <property type="project" value="UniProtKB-KW"/>
</dbReference>
<keyword evidence="20" id="KW-1185">Reference proteome</keyword>
<reference evidence="19 20" key="2">
    <citation type="journal article" date="2014" name="J. Gen. Appl. Microbiol.">
        <title>The early diverging ascomycetous budding yeast Saitoella complicata has three histone deacetylases belonging to the Clr6, Hos2, and Rpd3 lineages.</title>
        <authorList>
            <person name="Nishida H."/>
            <person name="Matsumoto T."/>
            <person name="Kondo S."/>
            <person name="Hamamoto M."/>
            <person name="Yoshikawa H."/>
        </authorList>
    </citation>
    <scope>NUCLEOTIDE SEQUENCE [LARGE SCALE GENOMIC DNA]</scope>
    <source>
        <strain evidence="19 20">NRRL Y-17804</strain>
    </source>
</reference>
<dbReference type="InterPro" id="IPR009453">
    <property type="entry name" value="ISN1"/>
</dbReference>
<evidence type="ECO:0000256" key="15">
    <source>
        <dbReference type="ARBA" id="ARBA00023136"/>
    </source>
</evidence>
<dbReference type="GO" id="GO:0006190">
    <property type="term" value="P:inosine salvage"/>
    <property type="evidence" value="ECO:0007669"/>
    <property type="project" value="InterPro"/>
</dbReference>
<evidence type="ECO:0000256" key="9">
    <source>
        <dbReference type="ARBA" id="ARBA00022741"/>
    </source>
</evidence>
<dbReference type="EC" id="3.1.3.99" evidence="5"/>
<dbReference type="PANTHER" id="PTHR28213:SF1">
    <property type="entry name" value="IMP-SPECIFIC 5'-NUCLEOTIDASE 1"/>
    <property type="match status" value="1"/>
</dbReference>
<evidence type="ECO:0000256" key="11">
    <source>
        <dbReference type="ARBA" id="ARBA00022840"/>
    </source>
</evidence>
<dbReference type="PANTHER" id="PTHR28213">
    <property type="entry name" value="IMP-SPECIFIC 5'-NUCLEOTIDASE 1"/>
    <property type="match status" value="1"/>
</dbReference>
<evidence type="ECO:0000256" key="16">
    <source>
        <dbReference type="ARBA" id="ARBA00047413"/>
    </source>
</evidence>
<feature type="transmembrane region" description="Helical" evidence="17">
    <location>
        <begin position="152"/>
        <end position="174"/>
    </location>
</feature>
<dbReference type="GO" id="GO:0000287">
    <property type="term" value="F:magnesium ion binding"/>
    <property type="evidence" value="ECO:0007669"/>
    <property type="project" value="InterPro"/>
</dbReference>
<keyword evidence="10" id="KW-0378">Hydrolase</keyword>
<keyword evidence="15 17" id="KW-0472">Membrane</keyword>
<feature type="transmembrane region" description="Helical" evidence="17">
    <location>
        <begin position="194"/>
        <end position="213"/>
    </location>
</feature>
<evidence type="ECO:0000256" key="3">
    <source>
        <dbReference type="ARBA" id="ARBA00005307"/>
    </source>
</evidence>
<proteinExistence type="inferred from homology"/>
<accession>A0A0E9NM15</accession>
<dbReference type="GO" id="GO:0071590">
    <property type="term" value="P:nicotinamide riboside biosynthetic process"/>
    <property type="evidence" value="ECO:0007669"/>
    <property type="project" value="TreeGrafter"/>
</dbReference>
<evidence type="ECO:0000256" key="12">
    <source>
        <dbReference type="ARBA" id="ARBA00022842"/>
    </source>
</evidence>
<evidence type="ECO:0000256" key="2">
    <source>
        <dbReference type="ARBA" id="ARBA00004370"/>
    </source>
</evidence>
<evidence type="ECO:0000256" key="10">
    <source>
        <dbReference type="ARBA" id="ARBA00022801"/>
    </source>
</evidence>
<evidence type="ECO:0000256" key="5">
    <source>
        <dbReference type="ARBA" id="ARBA00012894"/>
    </source>
</evidence>
<sequence length="784" mass="87403">MLASDLLVPPFLTLIVGLGLIATYTAGLKTGCWVIMLTFTMASHILTFDICFNVITGHATCTIVWGIVGMVISIVFTLPRTLKALSFLAILSFLSILSAVLLTIIGVAVESYPAGYNGTAVAWMVGAENVEFYRAFAAVTNIMENPQDYPKALCLLQFTATAFYTIAGALIYRLAGQYTQSPALGSTNEIIRKVGYGLAIVTIVIAGVINGQVATKYVFQGLFYGTKYYTSRRWFSTVLWVGIVVALWVIAWFIAESMPDFNDLLGLISRLFVSWFTYGISSISWFYDEIKERGWSFWRSSWKGCVLFVINVLIIVMSCTITGVGLYCNGRTLHEDLDMYNIHFPAPDEPDTANNYIRPAYMTTRYRVEYALKSHRRDNFIEWIKGLLAVPFVLHSQPRVNPSPAENGVAWKAPSADTRSRYAEVFHDIEELVDDHIAHAEQGTVDQSKLKLLVPSVGTFWTKLPLERAFLANEERRAISARRFVAPSFNDVRLTLNSAQLMALVDDLKLITFDGDVTLYNDGGALSPDNPVIPRLIALLRADIHVGILTAAGYEEKNGVKYRERIYGLLDAVAASDLTEEQKKRLILLGGESNYLLRYSSEAETGLEWVDEEEWQLDIMKALKDEDIHQFLDIAETVLRECIDMMRLPATILRKGKAVGMNPTPGKTLSREQLEEVVLAVQRTLMFAEVSQRIPFCAFNGGADVWVDIGDKRLGVVSLQTWLGGIHGRCTLHVGDQFLSLGHNDFKARLAATTVWIASPSETVEALDEYLELRRRASSCLGLT</sequence>
<evidence type="ECO:0000313" key="20">
    <source>
        <dbReference type="Proteomes" id="UP000033140"/>
    </source>
</evidence>
<protein>
    <recommendedName>
        <fullName evidence="6">IMP-specific 5'-nucleotidase 1</fullName>
        <ecNumber evidence="5">3.1.3.99</ecNumber>
    </recommendedName>
</protein>
<dbReference type="InterPro" id="IPR036412">
    <property type="entry name" value="HAD-like_sf"/>
</dbReference>
<feature type="transmembrane region" description="Helical" evidence="17">
    <location>
        <begin position="308"/>
        <end position="327"/>
    </location>
</feature>
<keyword evidence="13 17" id="KW-1133">Transmembrane helix</keyword>
<evidence type="ECO:0000259" key="18">
    <source>
        <dbReference type="Pfam" id="PF01490"/>
    </source>
</evidence>
<dbReference type="GO" id="GO:0071592">
    <property type="term" value="P:nicotinic acid riboside biosynthetic process"/>
    <property type="evidence" value="ECO:0007669"/>
    <property type="project" value="TreeGrafter"/>
</dbReference>
<reference evidence="19 20" key="1">
    <citation type="journal article" date="2011" name="J. Gen. Appl. Microbiol.">
        <title>Draft genome sequencing of the enigmatic yeast Saitoella complicata.</title>
        <authorList>
            <person name="Nishida H."/>
            <person name="Hamamoto M."/>
            <person name="Sugiyama J."/>
        </authorList>
    </citation>
    <scope>NUCLEOTIDE SEQUENCE [LARGE SCALE GENOMIC DNA]</scope>
    <source>
        <strain evidence="19 20">NRRL Y-17804</strain>
    </source>
</reference>
<gene>
    <name evidence="19" type="ORF">G7K_4575-t1</name>
</gene>